<reference evidence="1 2" key="1">
    <citation type="submission" date="2019-08" db="EMBL/GenBank/DDBJ databases">
        <title>100 year-old enigma solved: identification of Planctomyces bekefii, the type genus and species of the phylum Planctomycetes.</title>
        <authorList>
            <person name="Svetlana D.N."/>
            <person name="Overmann J."/>
        </authorList>
    </citation>
    <scope>NUCLEOTIDE SEQUENCE [LARGE SCALE GENOMIC DNA]</scope>
    <source>
        <strain evidence="1">Phe10_nw2017</strain>
    </source>
</reference>
<keyword evidence="2" id="KW-1185">Reference proteome</keyword>
<comment type="caution">
    <text evidence="1">The sequence shown here is derived from an EMBL/GenBank/DDBJ whole genome shotgun (WGS) entry which is preliminary data.</text>
</comment>
<evidence type="ECO:0000313" key="2">
    <source>
        <dbReference type="Proteomes" id="UP000321083"/>
    </source>
</evidence>
<accession>A0A5C6M8R0</accession>
<dbReference type="EMBL" id="SRHE01000067">
    <property type="protein sequence ID" value="TWW11146.1"/>
    <property type="molecule type" value="Genomic_DNA"/>
</dbReference>
<sequence>MEFIDDSFNSKSKTSTGDVDTQVELVTTFFSFHSTEDTKDFYKSMVVDLYRAITCFRMYDSLEEFMAINPELEDCKLDIEELWKEFARLSPEELAEVALELLREI</sequence>
<name>A0A5C6M8R0_9PLAN</name>
<dbReference type="AlphaFoldDB" id="A0A5C6M8R0"/>
<evidence type="ECO:0000313" key="1">
    <source>
        <dbReference type="EMBL" id="TWW11146.1"/>
    </source>
</evidence>
<reference evidence="1 2" key="2">
    <citation type="submission" date="2019-08" db="EMBL/GenBank/DDBJ databases">
        <authorList>
            <person name="Henke P."/>
        </authorList>
    </citation>
    <scope>NUCLEOTIDE SEQUENCE [LARGE SCALE GENOMIC DNA]</scope>
    <source>
        <strain evidence="1">Phe10_nw2017</strain>
    </source>
</reference>
<dbReference type="Proteomes" id="UP000321083">
    <property type="component" value="Unassembled WGS sequence"/>
</dbReference>
<gene>
    <name evidence="1" type="ORF">E3A20_05410</name>
</gene>
<protein>
    <submittedName>
        <fullName evidence="1">Uncharacterized protein</fullName>
    </submittedName>
</protein>
<proteinExistence type="predicted"/>
<organism evidence="1 2">
    <name type="scientific">Planctomyces bekefii</name>
    <dbReference type="NCBI Taxonomy" id="1653850"/>
    <lineage>
        <taxon>Bacteria</taxon>
        <taxon>Pseudomonadati</taxon>
        <taxon>Planctomycetota</taxon>
        <taxon>Planctomycetia</taxon>
        <taxon>Planctomycetales</taxon>
        <taxon>Planctomycetaceae</taxon>
        <taxon>Planctomyces</taxon>
    </lineage>
</organism>